<evidence type="ECO:0000313" key="3">
    <source>
        <dbReference type="Proteomes" id="UP000258309"/>
    </source>
</evidence>
<keyword evidence="3" id="KW-1185">Reference proteome</keyword>
<dbReference type="AlphaFoldDB" id="A0A3E2HQ43"/>
<dbReference type="EMBL" id="NCSJ02000008">
    <property type="protein sequence ID" value="RFU35489.1"/>
    <property type="molecule type" value="Genomic_DNA"/>
</dbReference>
<feature type="coiled-coil region" evidence="1">
    <location>
        <begin position="57"/>
        <end position="84"/>
    </location>
</feature>
<feature type="coiled-coil region" evidence="1">
    <location>
        <begin position="120"/>
        <end position="154"/>
    </location>
</feature>
<accession>A0A3E2HQ43</accession>
<comment type="caution">
    <text evidence="2">The sequence shown here is derived from an EMBL/GenBank/DDBJ whole genome shotgun (WGS) entry which is preliminary data.</text>
</comment>
<dbReference type="OrthoDB" id="5421041at2759"/>
<reference evidence="2 3" key="1">
    <citation type="submission" date="2018-05" db="EMBL/GenBank/DDBJ databases">
        <title>Draft genome sequence of Scytalidium lignicola DSM 105466, a ubiquitous saprotrophic fungus.</title>
        <authorList>
            <person name="Buettner E."/>
            <person name="Gebauer A.M."/>
            <person name="Hofrichter M."/>
            <person name="Liers C."/>
            <person name="Kellner H."/>
        </authorList>
    </citation>
    <scope>NUCLEOTIDE SEQUENCE [LARGE SCALE GENOMIC DNA]</scope>
    <source>
        <strain evidence="2 3">DSM 105466</strain>
    </source>
</reference>
<evidence type="ECO:0000256" key="1">
    <source>
        <dbReference type="SAM" id="Coils"/>
    </source>
</evidence>
<organism evidence="2 3">
    <name type="scientific">Scytalidium lignicola</name>
    <name type="common">Hyphomycete</name>
    <dbReference type="NCBI Taxonomy" id="5539"/>
    <lineage>
        <taxon>Eukaryota</taxon>
        <taxon>Fungi</taxon>
        <taxon>Dikarya</taxon>
        <taxon>Ascomycota</taxon>
        <taxon>Pezizomycotina</taxon>
        <taxon>Leotiomycetes</taxon>
        <taxon>Leotiomycetes incertae sedis</taxon>
        <taxon>Scytalidium</taxon>
    </lineage>
</organism>
<dbReference type="Proteomes" id="UP000258309">
    <property type="component" value="Unassembled WGS sequence"/>
</dbReference>
<proteinExistence type="predicted"/>
<evidence type="ECO:0000313" key="2">
    <source>
        <dbReference type="EMBL" id="RFU35489.1"/>
    </source>
</evidence>
<keyword evidence="1" id="KW-0175">Coiled coil</keyword>
<sequence length="162" mass="18910">MAEAFLKAAHTFTSDNGYKLIESLVEESMLLKMQLGSKTKETDDLRAEIISLKTRYEDRLQENLEIYRRQRNRLARENVALEKDIITLNTVIYEKDATTTKLNQILDGISTQLDHFGQWLDQEKEKLRITNMSMETLQQLLTDKDMGIESLEQELRNEEIAI</sequence>
<feature type="non-terminal residue" evidence="2">
    <location>
        <position position="162"/>
    </location>
</feature>
<feature type="non-terminal residue" evidence="2">
    <location>
        <position position="1"/>
    </location>
</feature>
<gene>
    <name evidence="2" type="ORF">B7463_g853</name>
</gene>
<protein>
    <submittedName>
        <fullName evidence="2">Uncharacterized protein</fullName>
    </submittedName>
</protein>
<name>A0A3E2HQ43_SCYLI</name>